<dbReference type="PANTHER" id="PTHR22142">
    <property type="match status" value="1"/>
</dbReference>
<dbReference type="GO" id="GO:0051301">
    <property type="term" value="P:cell division"/>
    <property type="evidence" value="ECO:0007669"/>
    <property type="project" value="UniProtKB-UniRule"/>
</dbReference>
<dbReference type="EMBL" id="PUHW01000016">
    <property type="protein sequence ID" value="KAG0690841.1"/>
    <property type="molecule type" value="Genomic_DNA"/>
</dbReference>
<feature type="coiled-coil region" evidence="11">
    <location>
        <begin position="16"/>
        <end position="94"/>
    </location>
</feature>
<proteinExistence type="inferred from homology"/>
<comment type="subunit">
    <text evidence="10">Component of the NDC80 complex.</text>
</comment>
<comment type="similarity">
    <text evidence="1 10">Belongs to the SPC24 family.</text>
</comment>
<sequence>MDSIKDQNITSFSIRVDDLKQQLENTLSSIKSLKSSSQTKSTKSELRKLENEIFNTARNLTSLNMEINTLKLSYNQNLKRLDELESELSKLNDKFVSGSVNLQLNDSKSVDENTNLIKLKLYQSIGLKFNSHTQEVLILNKKKNNVSLLKIDDTYSEYFISNFIWDNI</sequence>
<keyword evidence="9 10" id="KW-0137">Centromere</keyword>
<evidence type="ECO:0000256" key="2">
    <source>
        <dbReference type="ARBA" id="ARBA00022454"/>
    </source>
</evidence>
<dbReference type="InterPro" id="IPR013252">
    <property type="entry name" value="Ndc80_Spc24"/>
</dbReference>
<dbReference type="AlphaFoldDB" id="A0A9P7BH47"/>
<name>A0A9P7BH47_9ASCO</name>
<dbReference type="GO" id="GO:0008017">
    <property type="term" value="F:microtubule binding"/>
    <property type="evidence" value="ECO:0007669"/>
    <property type="project" value="TreeGrafter"/>
</dbReference>
<dbReference type="Gene3D" id="3.30.160.430">
    <property type="match status" value="1"/>
</dbReference>
<dbReference type="CDD" id="cd11565">
    <property type="entry name" value="RWD_Spc24"/>
    <property type="match status" value="1"/>
</dbReference>
<evidence type="ECO:0000256" key="6">
    <source>
        <dbReference type="ARBA" id="ARBA00023054"/>
    </source>
</evidence>
<keyword evidence="4 10" id="KW-0498">Mitosis</keyword>
<evidence type="ECO:0000256" key="7">
    <source>
        <dbReference type="ARBA" id="ARBA00023242"/>
    </source>
</evidence>
<gene>
    <name evidence="12" type="primary">SPC24</name>
    <name evidence="12" type="ORF">C6P40_001101</name>
</gene>
<dbReference type="PANTHER" id="PTHR22142:SF2">
    <property type="entry name" value="KINETOCHORE PROTEIN SPC24"/>
    <property type="match status" value="1"/>
</dbReference>
<evidence type="ECO:0000256" key="11">
    <source>
        <dbReference type="SAM" id="Coils"/>
    </source>
</evidence>
<evidence type="ECO:0000256" key="3">
    <source>
        <dbReference type="ARBA" id="ARBA00022618"/>
    </source>
</evidence>
<reference evidence="12" key="1">
    <citation type="submission" date="2020-11" db="EMBL/GenBank/DDBJ databases">
        <title>Kefir isolates.</title>
        <authorList>
            <person name="Marcisauskas S."/>
            <person name="Kim Y."/>
            <person name="Blasche S."/>
        </authorList>
    </citation>
    <scope>NUCLEOTIDE SEQUENCE</scope>
    <source>
        <strain evidence="12">Olga-1</strain>
    </source>
</reference>
<comment type="caution">
    <text evidence="12">The sequence shown here is derived from an EMBL/GenBank/DDBJ whole genome shotgun (WGS) entry which is preliminary data.</text>
</comment>
<evidence type="ECO:0000313" key="12">
    <source>
        <dbReference type="EMBL" id="KAG0690841.1"/>
    </source>
</evidence>
<comment type="subcellular location">
    <subcellularLocation>
        <location evidence="10">Nucleus</location>
    </subcellularLocation>
    <subcellularLocation>
        <location evidence="10">Chromosome</location>
        <location evidence="10">Centromere</location>
        <location evidence="10">Kinetochore</location>
    </subcellularLocation>
</comment>
<evidence type="ECO:0000256" key="4">
    <source>
        <dbReference type="ARBA" id="ARBA00022776"/>
    </source>
</evidence>
<dbReference type="Pfam" id="PF08286">
    <property type="entry name" value="Spc24"/>
    <property type="match status" value="1"/>
</dbReference>
<dbReference type="GO" id="GO:0007059">
    <property type="term" value="P:chromosome segregation"/>
    <property type="evidence" value="ECO:0007669"/>
    <property type="project" value="TreeGrafter"/>
</dbReference>
<dbReference type="SUPFAM" id="SSF143026">
    <property type="entry name" value="Kinetochore globular domain"/>
    <property type="match status" value="1"/>
</dbReference>
<organism evidence="12 13">
    <name type="scientific">Pichia californica</name>
    <dbReference type="NCBI Taxonomy" id="460514"/>
    <lineage>
        <taxon>Eukaryota</taxon>
        <taxon>Fungi</taxon>
        <taxon>Dikarya</taxon>
        <taxon>Ascomycota</taxon>
        <taxon>Saccharomycotina</taxon>
        <taxon>Pichiomycetes</taxon>
        <taxon>Pichiales</taxon>
        <taxon>Pichiaceae</taxon>
        <taxon>Pichia</taxon>
    </lineage>
</organism>
<keyword evidence="8 10" id="KW-0131">Cell cycle</keyword>
<dbReference type="GO" id="GO:0031262">
    <property type="term" value="C:Ndc80 complex"/>
    <property type="evidence" value="ECO:0007669"/>
    <property type="project" value="TreeGrafter"/>
</dbReference>
<evidence type="ECO:0000256" key="8">
    <source>
        <dbReference type="ARBA" id="ARBA00023306"/>
    </source>
</evidence>
<keyword evidence="3 10" id="KW-0132">Cell division</keyword>
<dbReference type="InterPro" id="IPR038066">
    <property type="entry name" value="Spc24_Fungi_globular_sf"/>
</dbReference>
<keyword evidence="5 10" id="KW-0995">Kinetochore</keyword>
<evidence type="ECO:0000256" key="1">
    <source>
        <dbReference type="ARBA" id="ARBA00007804"/>
    </source>
</evidence>
<keyword evidence="13" id="KW-1185">Reference proteome</keyword>
<evidence type="ECO:0000313" key="13">
    <source>
        <dbReference type="Proteomes" id="UP000697127"/>
    </source>
</evidence>
<dbReference type="GO" id="GO:0005634">
    <property type="term" value="C:nucleus"/>
    <property type="evidence" value="ECO:0007669"/>
    <property type="project" value="UniProtKB-SubCell"/>
</dbReference>
<keyword evidence="2 10" id="KW-0158">Chromosome</keyword>
<keyword evidence="7 10" id="KW-0539">Nucleus</keyword>
<evidence type="ECO:0000256" key="5">
    <source>
        <dbReference type="ARBA" id="ARBA00022838"/>
    </source>
</evidence>
<keyword evidence="6 11" id="KW-0175">Coiled coil</keyword>
<accession>A0A9P7BH47</accession>
<evidence type="ECO:0000256" key="9">
    <source>
        <dbReference type="ARBA" id="ARBA00023328"/>
    </source>
</evidence>
<protein>
    <recommendedName>
        <fullName evidence="10">Kinetochore protein Spc24</fullName>
    </recommendedName>
</protein>
<evidence type="ECO:0000256" key="10">
    <source>
        <dbReference type="RuleBase" id="RU368011"/>
    </source>
</evidence>
<dbReference type="Proteomes" id="UP000697127">
    <property type="component" value="Unassembled WGS sequence"/>
</dbReference>
<comment type="function">
    <text evidence="10">Acts as a component of the essential kinetochore-associated NDC80 complex, which is required for chromosome segregation and spindle checkpoint activity.</text>
</comment>